<dbReference type="CDD" id="cd01080">
    <property type="entry name" value="NAD_bind_m-THF_DH_Cyclohyd"/>
    <property type="match status" value="1"/>
</dbReference>
<dbReference type="GO" id="GO:0005829">
    <property type="term" value="C:cytosol"/>
    <property type="evidence" value="ECO:0007669"/>
    <property type="project" value="TreeGrafter"/>
</dbReference>
<dbReference type="Proteomes" id="UP000324974">
    <property type="component" value="Chromosome"/>
</dbReference>
<dbReference type="Gene3D" id="3.40.50.10860">
    <property type="entry name" value="Leucine Dehydrogenase, chain A, domain 1"/>
    <property type="match status" value="1"/>
</dbReference>
<dbReference type="RefSeq" id="WP_149112656.1">
    <property type="nucleotide sequence ID" value="NZ_CP042425.1"/>
</dbReference>
<dbReference type="AlphaFoldDB" id="A0A5C1AIQ2"/>
<evidence type="ECO:0000256" key="10">
    <source>
        <dbReference type="ARBA" id="ARBA00023167"/>
    </source>
</evidence>
<keyword evidence="10 12" id="KW-0486">Methionine biosynthesis</keyword>
<evidence type="ECO:0000259" key="13">
    <source>
        <dbReference type="Pfam" id="PF00763"/>
    </source>
</evidence>
<dbReference type="EC" id="1.5.1.5" evidence="12"/>
<organism evidence="15 16">
    <name type="scientific">Limnoglobus roseus</name>
    <dbReference type="NCBI Taxonomy" id="2598579"/>
    <lineage>
        <taxon>Bacteria</taxon>
        <taxon>Pseudomonadati</taxon>
        <taxon>Planctomycetota</taxon>
        <taxon>Planctomycetia</taxon>
        <taxon>Gemmatales</taxon>
        <taxon>Gemmataceae</taxon>
        <taxon>Limnoglobus</taxon>
    </lineage>
</organism>
<dbReference type="InterPro" id="IPR020631">
    <property type="entry name" value="THF_DH/CycHdrlase_NAD-bd_dom"/>
</dbReference>
<feature type="domain" description="Tetrahydrofolate dehydrogenase/cyclohydrolase NAD(P)-binding" evidence="14">
    <location>
        <begin position="140"/>
        <end position="288"/>
    </location>
</feature>
<evidence type="ECO:0000256" key="7">
    <source>
        <dbReference type="ARBA" id="ARBA00022857"/>
    </source>
</evidence>
<dbReference type="PANTHER" id="PTHR48099:SF5">
    <property type="entry name" value="C-1-TETRAHYDROFOLATE SYNTHASE, CYTOPLASMIC"/>
    <property type="match status" value="1"/>
</dbReference>
<gene>
    <name evidence="12" type="primary">folD</name>
    <name evidence="15" type="ORF">PX52LOC_05137</name>
</gene>
<dbReference type="PRINTS" id="PR00085">
    <property type="entry name" value="THFDHDRGNASE"/>
</dbReference>
<keyword evidence="16" id="KW-1185">Reference proteome</keyword>
<dbReference type="UniPathway" id="UPA00193"/>
<keyword evidence="4 12" id="KW-0028">Amino-acid biosynthesis</keyword>
<dbReference type="InterPro" id="IPR046346">
    <property type="entry name" value="Aminoacid_DH-like_N_sf"/>
</dbReference>
<evidence type="ECO:0000256" key="9">
    <source>
        <dbReference type="ARBA" id="ARBA00023102"/>
    </source>
</evidence>
<protein>
    <recommendedName>
        <fullName evidence="12">Bifunctional protein FolD</fullName>
    </recommendedName>
    <domain>
        <recommendedName>
            <fullName evidence="12">Methylenetetrahydrofolate dehydrogenase</fullName>
            <ecNumber evidence="12">1.5.1.5</ecNumber>
        </recommendedName>
    </domain>
    <domain>
        <recommendedName>
            <fullName evidence="12">Methenyltetrahydrofolate cyclohydrolase</fullName>
            <ecNumber evidence="12">3.5.4.9</ecNumber>
        </recommendedName>
    </domain>
</protein>
<comment type="caution">
    <text evidence="12">Lacks conserved residue(s) required for the propagation of feature annotation.</text>
</comment>
<keyword evidence="6 12" id="KW-0378">Hydrolase</keyword>
<dbReference type="SUPFAM" id="SSF53223">
    <property type="entry name" value="Aminoacid dehydrogenase-like, N-terminal domain"/>
    <property type="match status" value="1"/>
</dbReference>
<evidence type="ECO:0000256" key="2">
    <source>
        <dbReference type="ARBA" id="ARBA00011738"/>
    </source>
</evidence>
<dbReference type="GO" id="GO:0004488">
    <property type="term" value="F:methylenetetrahydrofolate dehydrogenase (NADP+) activity"/>
    <property type="evidence" value="ECO:0007669"/>
    <property type="project" value="UniProtKB-UniRule"/>
</dbReference>
<feature type="binding site" evidence="12">
    <location>
        <position position="241"/>
    </location>
    <ligand>
        <name>NADP(+)</name>
        <dbReference type="ChEBI" id="CHEBI:58349"/>
    </ligand>
</feature>
<dbReference type="GO" id="GO:0000105">
    <property type="term" value="P:L-histidine biosynthetic process"/>
    <property type="evidence" value="ECO:0007669"/>
    <property type="project" value="UniProtKB-KW"/>
</dbReference>
<dbReference type="InterPro" id="IPR036291">
    <property type="entry name" value="NAD(P)-bd_dom_sf"/>
</dbReference>
<dbReference type="PANTHER" id="PTHR48099">
    <property type="entry name" value="C-1-TETRAHYDROFOLATE SYNTHASE, CYTOPLASMIC-RELATED"/>
    <property type="match status" value="1"/>
</dbReference>
<dbReference type="EMBL" id="CP042425">
    <property type="protein sequence ID" value="QEL18123.1"/>
    <property type="molecule type" value="Genomic_DNA"/>
</dbReference>
<dbReference type="Pfam" id="PF02882">
    <property type="entry name" value="THF_DHG_CYH_C"/>
    <property type="match status" value="1"/>
</dbReference>
<dbReference type="EC" id="3.5.4.9" evidence="12"/>
<keyword evidence="8 12" id="KW-0560">Oxidoreductase</keyword>
<dbReference type="GO" id="GO:0009086">
    <property type="term" value="P:methionine biosynthetic process"/>
    <property type="evidence" value="ECO:0007669"/>
    <property type="project" value="UniProtKB-KW"/>
</dbReference>
<evidence type="ECO:0000256" key="6">
    <source>
        <dbReference type="ARBA" id="ARBA00022801"/>
    </source>
</evidence>
<dbReference type="Gene3D" id="3.40.50.720">
    <property type="entry name" value="NAD(P)-binding Rossmann-like Domain"/>
    <property type="match status" value="1"/>
</dbReference>
<comment type="pathway">
    <text evidence="1 12">One-carbon metabolism; tetrahydrofolate interconversion.</text>
</comment>
<dbReference type="HAMAP" id="MF_01576">
    <property type="entry name" value="THF_DHG_CYH"/>
    <property type="match status" value="1"/>
</dbReference>
<proteinExistence type="inferred from homology"/>
<evidence type="ECO:0000313" key="15">
    <source>
        <dbReference type="EMBL" id="QEL18123.1"/>
    </source>
</evidence>
<evidence type="ECO:0000256" key="4">
    <source>
        <dbReference type="ARBA" id="ARBA00022605"/>
    </source>
</evidence>
<dbReference type="FunFam" id="3.40.50.10860:FF:000005">
    <property type="entry name" value="C-1-tetrahydrofolate synthase, cytoplasmic, putative"/>
    <property type="match status" value="1"/>
</dbReference>
<feature type="binding site" evidence="12">
    <location>
        <begin position="166"/>
        <end position="168"/>
    </location>
    <ligand>
        <name>NADP(+)</name>
        <dbReference type="ChEBI" id="CHEBI:58349"/>
    </ligand>
</feature>
<keyword evidence="9 12" id="KW-0368">Histidine biosynthesis</keyword>
<evidence type="ECO:0000256" key="1">
    <source>
        <dbReference type="ARBA" id="ARBA00004777"/>
    </source>
</evidence>
<comment type="catalytic activity">
    <reaction evidence="12">
        <text>(6R)-5,10-methenyltetrahydrofolate + H2O = (6R)-10-formyltetrahydrofolate + H(+)</text>
        <dbReference type="Rhea" id="RHEA:23700"/>
        <dbReference type="ChEBI" id="CHEBI:15377"/>
        <dbReference type="ChEBI" id="CHEBI:15378"/>
        <dbReference type="ChEBI" id="CHEBI:57455"/>
        <dbReference type="ChEBI" id="CHEBI:195366"/>
        <dbReference type="EC" id="3.5.4.9"/>
    </reaction>
</comment>
<evidence type="ECO:0000256" key="8">
    <source>
        <dbReference type="ARBA" id="ARBA00023002"/>
    </source>
</evidence>
<comment type="similarity">
    <text evidence="12">Belongs to the tetrahydrofolate dehydrogenase/cyclohydrolase family.</text>
</comment>
<dbReference type="InterPro" id="IPR020630">
    <property type="entry name" value="THF_DH/CycHdrlase_cat_dom"/>
</dbReference>
<feature type="domain" description="Tetrahydrofolate dehydrogenase/cyclohydrolase catalytic" evidence="13">
    <location>
        <begin position="6"/>
        <end position="121"/>
    </location>
</feature>
<comment type="catalytic activity">
    <reaction evidence="12">
        <text>(6R)-5,10-methylene-5,6,7,8-tetrahydrofolate + NADP(+) = (6R)-5,10-methenyltetrahydrofolate + NADPH</text>
        <dbReference type="Rhea" id="RHEA:22812"/>
        <dbReference type="ChEBI" id="CHEBI:15636"/>
        <dbReference type="ChEBI" id="CHEBI:57455"/>
        <dbReference type="ChEBI" id="CHEBI:57783"/>
        <dbReference type="ChEBI" id="CHEBI:58349"/>
        <dbReference type="EC" id="1.5.1.5"/>
    </reaction>
</comment>
<evidence type="ECO:0000256" key="12">
    <source>
        <dbReference type="HAMAP-Rule" id="MF_01576"/>
    </source>
</evidence>
<sequence length="297" mass="31474">MTANRLDGKALAQEMRREMAKEVSDRVAAGKRPPGLAAVLVGENPSSHTYVRNKRKSCDEIGMANWLYHLPGDTSEQELLSLIDTLNADPAVHGILVQLPLPKQIREEAVIHAVTPLKDVDCFHPENVGRVTTGHPRYYPCTPHGVVQLVSRNGLEWSGKQVVVLGRSNIVGKPLALMLMQKATKANPAGGDATVTVAHTRTANLAAVCRGADVLIAAVGQPGCVTADMVKPGAVVVDVGTTVVDGKLRGDVDPKVTDVAGWLSPVPGGVGPMTITMLLYNTLRAAERIDGSPSEPT</sequence>
<dbReference type="SUPFAM" id="SSF51735">
    <property type="entry name" value="NAD(P)-binding Rossmann-fold domains"/>
    <property type="match status" value="1"/>
</dbReference>
<dbReference type="PROSITE" id="PS00767">
    <property type="entry name" value="THF_DHG_CYH_2"/>
    <property type="match status" value="1"/>
</dbReference>
<comment type="function">
    <text evidence="12">Catalyzes the oxidation of 5,10-methylenetetrahydrofolate to 5,10-methenyltetrahydrofolate and then the hydrolysis of 5,10-methenyltetrahydrofolate to 10-formyltetrahydrofolate.</text>
</comment>
<reference evidence="16" key="1">
    <citation type="submission" date="2019-08" db="EMBL/GenBank/DDBJ databases">
        <title>Limnoglobus roseus gen. nov., sp. nov., a novel freshwater planctomycete with a giant genome from the family Gemmataceae.</title>
        <authorList>
            <person name="Kulichevskaya I.S."/>
            <person name="Naumoff D.G."/>
            <person name="Miroshnikov K."/>
            <person name="Ivanova A."/>
            <person name="Philippov D.A."/>
            <person name="Hakobyan A."/>
            <person name="Rijpstra I.C."/>
            <person name="Sinninghe Damste J.S."/>
            <person name="Liesack W."/>
            <person name="Dedysh S.N."/>
        </authorList>
    </citation>
    <scope>NUCLEOTIDE SEQUENCE [LARGE SCALE GENOMIC DNA]</scope>
    <source>
        <strain evidence="16">PX52</strain>
    </source>
</reference>
<evidence type="ECO:0000256" key="3">
    <source>
        <dbReference type="ARBA" id="ARBA00022563"/>
    </source>
</evidence>
<dbReference type="OrthoDB" id="9803580at2"/>
<keyword evidence="5 12" id="KW-0658">Purine biosynthesis</keyword>
<dbReference type="GO" id="GO:0004477">
    <property type="term" value="F:methenyltetrahydrofolate cyclohydrolase activity"/>
    <property type="evidence" value="ECO:0007669"/>
    <property type="project" value="UniProtKB-UniRule"/>
</dbReference>
<dbReference type="FunFam" id="3.40.50.720:FF:000189">
    <property type="entry name" value="Bifunctional protein FolD"/>
    <property type="match status" value="1"/>
</dbReference>
<dbReference type="InterPro" id="IPR020867">
    <property type="entry name" value="THF_DH/CycHdrlase_CS"/>
</dbReference>
<evidence type="ECO:0000256" key="11">
    <source>
        <dbReference type="ARBA" id="ARBA00023268"/>
    </source>
</evidence>
<comment type="subunit">
    <text evidence="2 12">Homodimer.</text>
</comment>
<keyword evidence="3 12" id="KW-0554">One-carbon metabolism</keyword>
<dbReference type="Pfam" id="PF00763">
    <property type="entry name" value="THF_DHG_CYH"/>
    <property type="match status" value="1"/>
</dbReference>
<name>A0A5C1AIQ2_9BACT</name>
<dbReference type="GO" id="GO:0035999">
    <property type="term" value="P:tetrahydrofolate interconversion"/>
    <property type="evidence" value="ECO:0007669"/>
    <property type="project" value="UniProtKB-UniRule"/>
</dbReference>
<evidence type="ECO:0000259" key="14">
    <source>
        <dbReference type="Pfam" id="PF02882"/>
    </source>
</evidence>
<accession>A0A5C1AIQ2</accession>
<dbReference type="GO" id="GO:0006164">
    <property type="term" value="P:purine nucleotide biosynthetic process"/>
    <property type="evidence" value="ECO:0007669"/>
    <property type="project" value="UniProtKB-KW"/>
</dbReference>
<dbReference type="PROSITE" id="PS00766">
    <property type="entry name" value="THF_DHG_CYH_1"/>
    <property type="match status" value="1"/>
</dbReference>
<dbReference type="InterPro" id="IPR000672">
    <property type="entry name" value="THF_DH/CycHdrlase"/>
</dbReference>
<evidence type="ECO:0000313" key="16">
    <source>
        <dbReference type="Proteomes" id="UP000324974"/>
    </source>
</evidence>
<dbReference type="KEGG" id="lrs:PX52LOC_05137"/>
<keyword evidence="7 12" id="KW-0521">NADP</keyword>
<evidence type="ECO:0000256" key="5">
    <source>
        <dbReference type="ARBA" id="ARBA00022755"/>
    </source>
</evidence>
<keyword evidence="11 12" id="KW-0511">Multifunctional enzyme</keyword>